<dbReference type="EMBL" id="ML995940">
    <property type="protein sequence ID" value="KAF2764096.1"/>
    <property type="molecule type" value="Genomic_DNA"/>
</dbReference>
<feature type="signal peptide" evidence="1">
    <location>
        <begin position="1"/>
        <end position="17"/>
    </location>
</feature>
<gene>
    <name evidence="2" type="ORF">EJ03DRAFT_332149</name>
</gene>
<keyword evidence="3" id="KW-1185">Reference proteome</keyword>
<keyword evidence="1" id="KW-0732">Signal</keyword>
<name>A0A6G1KU00_9PEZI</name>
<protein>
    <submittedName>
        <fullName evidence="2">Uncharacterized protein</fullName>
    </submittedName>
</protein>
<feature type="chain" id="PRO_5026166017" evidence="1">
    <location>
        <begin position="18"/>
        <end position="129"/>
    </location>
</feature>
<dbReference type="AlphaFoldDB" id="A0A6G1KU00"/>
<sequence length="129" mass="13433">MLSKTIITAALATLALAAPTSLQNKRDAKYHGVSINVNAAPLGQTPVLEPAPCEINVLTSLGNNTQASELIFDRGVAVNVNFASVECRAYKDNAGLIPGSAPFTNATKAVLSTEVVTVGSILCYITETE</sequence>
<evidence type="ECO:0000313" key="3">
    <source>
        <dbReference type="Proteomes" id="UP000799436"/>
    </source>
</evidence>
<dbReference type="Proteomes" id="UP000799436">
    <property type="component" value="Unassembled WGS sequence"/>
</dbReference>
<proteinExistence type="predicted"/>
<accession>A0A6G1KU00</accession>
<evidence type="ECO:0000313" key="2">
    <source>
        <dbReference type="EMBL" id="KAF2764096.1"/>
    </source>
</evidence>
<organism evidence="2 3">
    <name type="scientific">Teratosphaeria nubilosa</name>
    <dbReference type="NCBI Taxonomy" id="161662"/>
    <lineage>
        <taxon>Eukaryota</taxon>
        <taxon>Fungi</taxon>
        <taxon>Dikarya</taxon>
        <taxon>Ascomycota</taxon>
        <taxon>Pezizomycotina</taxon>
        <taxon>Dothideomycetes</taxon>
        <taxon>Dothideomycetidae</taxon>
        <taxon>Mycosphaerellales</taxon>
        <taxon>Teratosphaeriaceae</taxon>
        <taxon>Teratosphaeria</taxon>
    </lineage>
</organism>
<reference evidence="2" key="1">
    <citation type="journal article" date="2020" name="Stud. Mycol.">
        <title>101 Dothideomycetes genomes: a test case for predicting lifestyles and emergence of pathogens.</title>
        <authorList>
            <person name="Haridas S."/>
            <person name="Albert R."/>
            <person name="Binder M."/>
            <person name="Bloem J."/>
            <person name="Labutti K."/>
            <person name="Salamov A."/>
            <person name="Andreopoulos B."/>
            <person name="Baker S."/>
            <person name="Barry K."/>
            <person name="Bills G."/>
            <person name="Bluhm B."/>
            <person name="Cannon C."/>
            <person name="Castanera R."/>
            <person name="Culley D."/>
            <person name="Daum C."/>
            <person name="Ezra D."/>
            <person name="Gonzalez J."/>
            <person name="Henrissat B."/>
            <person name="Kuo A."/>
            <person name="Liang C."/>
            <person name="Lipzen A."/>
            <person name="Lutzoni F."/>
            <person name="Magnuson J."/>
            <person name="Mondo S."/>
            <person name="Nolan M."/>
            <person name="Ohm R."/>
            <person name="Pangilinan J."/>
            <person name="Park H.-J."/>
            <person name="Ramirez L."/>
            <person name="Alfaro M."/>
            <person name="Sun H."/>
            <person name="Tritt A."/>
            <person name="Yoshinaga Y."/>
            <person name="Zwiers L.-H."/>
            <person name="Turgeon B."/>
            <person name="Goodwin S."/>
            <person name="Spatafora J."/>
            <person name="Crous P."/>
            <person name="Grigoriev I."/>
        </authorList>
    </citation>
    <scope>NUCLEOTIDE SEQUENCE</scope>
    <source>
        <strain evidence="2">CBS 116005</strain>
    </source>
</reference>
<evidence type="ECO:0000256" key="1">
    <source>
        <dbReference type="SAM" id="SignalP"/>
    </source>
</evidence>
<dbReference type="OrthoDB" id="5091764at2759"/>